<organism evidence="1 2">
    <name type="scientific">Rhododendron molle</name>
    <name type="common">Chinese azalea</name>
    <name type="synonym">Azalea mollis</name>
    <dbReference type="NCBI Taxonomy" id="49168"/>
    <lineage>
        <taxon>Eukaryota</taxon>
        <taxon>Viridiplantae</taxon>
        <taxon>Streptophyta</taxon>
        <taxon>Embryophyta</taxon>
        <taxon>Tracheophyta</taxon>
        <taxon>Spermatophyta</taxon>
        <taxon>Magnoliopsida</taxon>
        <taxon>eudicotyledons</taxon>
        <taxon>Gunneridae</taxon>
        <taxon>Pentapetalae</taxon>
        <taxon>asterids</taxon>
        <taxon>Ericales</taxon>
        <taxon>Ericaceae</taxon>
        <taxon>Ericoideae</taxon>
        <taxon>Rhodoreae</taxon>
        <taxon>Rhododendron</taxon>
    </lineage>
</organism>
<dbReference type="EMBL" id="CM046394">
    <property type="protein sequence ID" value="KAI8548280.1"/>
    <property type="molecule type" value="Genomic_DNA"/>
</dbReference>
<sequence>MFNASCKRHVQAGLLRSVLQEILVLASEFSLLRIMICYRKTNGVADSLVKHAATTQGRFVVHSSAP</sequence>
<evidence type="ECO:0000313" key="1">
    <source>
        <dbReference type="EMBL" id="KAI8548280.1"/>
    </source>
</evidence>
<name>A0ACC0N522_RHOML</name>
<proteinExistence type="predicted"/>
<evidence type="ECO:0000313" key="2">
    <source>
        <dbReference type="Proteomes" id="UP001062846"/>
    </source>
</evidence>
<comment type="caution">
    <text evidence="1">The sequence shown here is derived from an EMBL/GenBank/DDBJ whole genome shotgun (WGS) entry which is preliminary data.</text>
</comment>
<keyword evidence="2" id="KW-1185">Reference proteome</keyword>
<gene>
    <name evidence="1" type="ORF">RHMOL_Rhmol07G0261800</name>
</gene>
<protein>
    <submittedName>
        <fullName evidence="1">Uncharacterized protein</fullName>
    </submittedName>
</protein>
<dbReference type="Proteomes" id="UP001062846">
    <property type="component" value="Chromosome 7"/>
</dbReference>
<accession>A0ACC0N522</accession>
<reference evidence="1" key="1">
    <citation type="submission" date="2022-02" db="EMBL/GenBank/DDBJ databases">
        <title>Plant Genome Project.</title>
        <authorList>
            <person name="Zhang R.-G."/>
        </authorList>
    </citation>
    <scope>NUCLEOTIDE SEQUENCE</scope>
    <source>
        <strain evidence="1">AT1</strain>
    </source>
</reference>